<proteinExistence type="predicted"/>
<dbReference type="Pfam" id="PF03351">
    <property type="entry name" value="DOMON"/>
    <property type="match status" value="1"/>
</dbReference>
<evidence type="ECO:0000313" key="2">
    <source>
        <dbReference type="EMBL" id="WAR22701.1"/>
    </source>
</evidence>
<gene>
    <name evidence="2" type="ORF">MAR_036370</name>
</gene>
<evidence type="ECO:0000259" key="1">
    <source>
        <dbReference type="PROSITE" id="PS50836"/>
    </source>
</evidence>
<dbReference type="PROSITE" id="PS50836">
    <property type="entry name" value="DOMON"/>
    <property type="match status" value="1"/>
</dbReference>
<dbReference type="Proteomes" id="UP001164746">
    <property type="component" value="Chromosome 13"/>
</dbReference>
<dbReference type="PANTHER" id="PTHR46902">
    <property type="entry name" value="DOMON DOMAIN-CONTAINING PROTEIN FRRS1L"/>
    <property type="match status" value="1"/>
</dbReference>
<reference evidence="2" key="1">
    <citation type="submission" date="2022-11" db="EMBL/GenBank/DDBJ databases">
        <title>Centuries of genome instability and evolution in soft-shell clam transmissible cancer (bioRxiv).</title>
        <authorList>
            <person name="Hart S.F.M."/>
            <person name="Yonemitsu M.A."/>
            <person name="Giersch R.M."/>
            <person name="Beal B.F."/>
            <person name="Arriagada G."/>
            <person name="Davis B.W."/>
            <person name="Ostrander E.A."/>
            <person name="Goff S.P."/>
            <person name="Metzger M.J."/>
        </authorList>
    </citation>
    <scope>NUCLEOTIDE SEQUENCE</scope>
    <source>
        <strain evidence="2">MELC-2E11</strain>
        <tissue evidence="2">Siphon/mantle</tissue>
    </source>
</reference>
<feature type="domain" description="DOMON" evidence="1">
    <location>
        <begin position="34"/>
        <end position="161"/>
    </location>
</feature>
<dbReference type="InterPro" id="IPR005018">
    <property type="entry name" value="DOMON_domain"/>
</dbReference>
<sequence length="189" mass="19937">MFAIYITDKSTTTEPSGCGSEFGCYSSGCDGDACDFVITWLDGGGATVDFSLHLNLDKHPEFRNQWIALGLSSDASMGDDSVTECVQTGDAEATLAKSWNTGSPLNNIPLPDASNKTEGLSAMSRTVTDGVLMCSYSQTKVSTKQELYDLNTDWHLLVATGSSSGGRSEEGGGGVASYSHMIAYLVCVV</sequence>
<keyword evidence="3" id="KW-1185">Reference proteome</keyword>
<dbReference type="PANTHER" id="PTHR46902:SF1">
    <property type="entry name" value="DOMON DOMAIN-CONTAINING PROTEIN FRRS1L"/>
    <property type="match status" value="1"/>
</dbReference>
<dbReference type="InterPro" id="IPR042789">
    <property type="entry name" value="FRRS1L"/>
</dbReference>
<organism evidence="2 3">
    <name type="scientific">Mya arenaria</name>
    <name type="common">Soft-shell clam</name>
    <dbReference type="NCBI Taxonomy" id="6604"/>
    <lineage>
        <taxon>Eukaryota</taxon>
        <taxon>Metazoa</taxon>
        <taxon>Spiralia</taxon>
        <taxon>Lophotrochozoa</taxon>
        <taxon>Mollusca</taxon>
        <taxon>Bivalvia</taxon>
        <taxon>Autobranchia</taxon>
        <taxon>Heteroconchia</taxon>
        <taxon>Euheterodonta</taxon>
        <taxon>Imparidentia</taxon>
        <taxon>Neoheterodontei</taxon>
        <taxon>Myida</taxon>
        <taxon>Myoidea</taxon>
        <taxon>Myidae</taxon>
        <taxon>Mya</taxon>
    </lineage>
</organism>
<dbReference type="EMBL" id="CP111024">
    <property type="protein sequence ID" value="WAR22701.1"/>
    <property type="molecule type" value="Genomic_DNA"/>
</dbReference>
<evidence type="ECO:0000313" key="3">
    <source>
        <dbReference type="Proteomes" id="UP001164746"/>
    </source>
</evidence>
<protein>
    <submittedName>
        <fullName evidence="2">FRS1L-like protein</fullName>
    </submittedName>
</protein>
<accession>A0ABY7FPQ5</accession>
<name>A0ABY7FPQ5_MYAAR</name>